<name>W6M9W3_9GAMM</name>
<feature type="transmembrane region" description="Helical" evidence="1">
    <location>
        <begin position="14"/>
        <end position="38"/>
    </location>
</feature>
<keyword evidence="3" id="KW-1185">Reference proteome</keyword>
<evidence type="ECO:0000313" key="2">
    <source>
        <dbReference type="EMBL" id="CDI04462.1"/>
    </source>
</evidence>
<keyword evidence="1" id="KW-0472">Membrane</keyword>
<accession>W6M9W3</accession>
<reference evidence="2" key="2">
    <citation type="submission" date="2014-03" db="EMBL/GenBank/DDBJ databases">
        <title>Candidatus Competibacter-lineage genomes retrieved from metagenomes reveal functional metabolic diversity.</title>
        <authorList>
            <person name="McIlroy S.J."/>
            <person name="Albertsen M."/>
            <person name="Andresen E.K."/>
            <person name="Saunders A.M."/>
            <person name="Kristiansen R."/>
            <person name="Stokholm-Bjerregaard M."/>
            <person name="Nielsen K.L."/>
            <person name="Nielsen P.H."/>
        </authorList>
    </citation>
    <scope>NUCLEOTIDE SEQUENCE</scope>
    <source>
        <strain evidence="2">Run_A_D11</strain>
    </source>
</reference>
<proteinExistence type="predicted"/>
<reference evidence="2" key="1">
    <citation type="submission" date="2013-07" db="EMBL/GenBank/DDBJ databases">
        <authorList>
            <person name="McIlroy S."/>
        </authorList>
    </citation>
    <scope>NUCLEOTIDE SEQUENCE [LARGE SCALE GENOMIC DNA]</scope>
    <source>
        <strain evidence="2">Run_A_D11</strain>
    </source>
</reference>
<evidence type="ECO:0000313" key="3">
    <source>
        <dbReference type="Proteomes" id="UP000035760"/>
    </source>
</evidence>
<sequence length="116" mass="12411">MKTYTTWDAIGDMFIIYGIVIVISMLVATIIRGIVIVLSRRAGEAEAKAPAKPATVGARPAVVGIPQEHIAAISAAVAMMMGAHRIVRIEMAHHGFGWTSEARAAHHTSHLPRGPH</sequence>
<dbReference type="RefSeq" id="WP_048676691.1">
    <property type="nucleotide sequence ID" value="NZ_CBTJ020000111.1"/>
</dbReference>
<dbReference type="STRING" id="1400863.BN873_980063"/>
<dbReference type="AlphaFoldDB" id="W6M9W3"/>
<keyword evidence="1" id="KW-0812">Transmembrane</keyword>
<keyword evidence="1" id="KW-1133">Transmembrane helix</keyword>
<gene>
    <name evidence="2" type="ORF">BN873_980063</name>
</gene>
<dbReference type="Proteomes" id="UP000035760">
    <property type="component" value="Unassembled WGS sequence"/>
</dbReference>
<dbReference type="OrthoDB" id="9997252at2"/>
<organism evidence="2 3">
    <name type="scientific">Candidatus Competibacter denitrificans Run_A_D11</name>
    <dbReference type="NCBI Taxonomy" id="1400863"/>
    <lineage>
        <taxon>Bacteria</taxon>
        <taxon>Pseudomonadati</taxon>
        <taxon>Pseudomonadota</taxon>
        <taxon>Gammaproteobacteria</taxon>
        <taxon>Candidatus Competibacteraceae</taxon>
        <taxon>Candidatus Competibacter</taxon>
    </lineage>
</organism>
<evidence type="ECO:0000256" key="1">
    <source>
        <dbReference type="SAM" id="Phobius"/>
    </source>
</evidence>
<comment type="caution">
    <text evidence="2">The sequence shown here is derived from an EMBL/GenBank/DDBJ whole genome shotgun (WGS) entry which is preliminary data.</text>
</comment>
<dbReference type="EMBL" id="CBTJ020000111">
    <property type="protein sequence ID" value="CDI04462.1"/>
    <property type="molecule type" value="Genomic_DNA"/>
</dbReference>
<protein>
    <submittedName>
        <fullName evidence="2">Sodium ion-translocating decarboxylase related protein</fullName>
    </submittedName>
</protein>